<sequence>MNAMLETPELPAVFDGVKLAAVAAVLYVIVRCLNLKSPTAPPDLYFQDSGLSRFLL</sequence>
<evidence type="ECO:0000313" key="2">
    <source>
        <dbReference type="Proteomes" id="UP000236370"/>
    </source>
</evidence>
<gene>
    <name evidence="1" type="ORF">CK820_G0032277</name>
</gene>
<name>A0A2J8L654_PANTR</name>
<protein>
    <submittedName>
        <fullName evidence="1">ABHD2 isoform 3</fullName>
    </submittedName>
</protein>
<evidence type="ECO:0000313" key="1">
    <source>
        <dbReference type="EMBL" id="PNI42754.1"/>
    </source>
</evidence>
<reference evidence="1 2" key="1">
    <citation type="submission" date="2017-12" db="EMBL/GenBank/DDBJ databases">
        <title>High-resolution comparative analysis of great ape genomes.</title>
        <authorList>
            <person name="Pollen A."/>
            <person name="Hastie A."/>
            <person name="Hormozdiari F."/>
            <person name="Dougherty M."/>
            <person name="Liu R."/>
            <person name="Chaisson M."/>
            <person name="Hoppe E."/>
            <person name="Hill C."/>
            <person name="Pang A."/>
            <person name="Hillier L."/>
            <person name="Baker C."/>
            <person name="Armstrong J."/>
            <person name="Shendure J."/>
            <person name="Paten B."/>
            <person name="Wilson R."/>
            <person name="Chao H."/>
            <person name="Schneider V."/>
            <person name="Ventura M."/>
            <person name="Kronenberg Z."/>
            <person name="Murali S."/>
            <person name="Gordon D."/>
            <person name="Cantsilieris S."/>
            <person name="Munson K."/>
            <person name="Nelson B."/>
            <person name="Raja A."/>
            <person name="Underwood J."/>
            <person name="Diekhans M."/>
            <person name="Fiddes I."/>
            <person name="Haussler D."/>
            <person name="Eichler E."/>
        </authorList>
    </citation>
    <scope>NUCLEOTIDE SEQUENCE [LARGE SCALE GENOMIC DNA]</scope>
    <source>
        <strain evidence="1">Yerkes chimp pedigree #C0471</strain>
    </source>
</reference>
<dbReference type="Proteomes" id="UP000236370">
    <property type="component" value="Unassembled WGS sequence"/>
</dbReference>
<feature type="non-terminal residue" evidence="1">
    <location>
        <position position="56"/>
    </location>
</feature>
<organism evidence="1 2">
    <name type="scientific">Pan troglodytes</name>
    <name type="common">Chimpanzee</name>
    <dbReference type="NCBI Taxonomy" id="9598"/>
    <lineage>
        <taxon>Eukaryota</taxon>
        <taxon>Metazoa</taxon>
        <taxon>Chordata</taxon>
        <taxon>Craniata</taxon>
        <taxon>Vertebrata</taxon>
        <taxon>Euteleostomi</taxon>
        <taxon>Mammalia</taxon>
        <taxon>Eutheria</taxon>
        <taxon>Euarchontoglires</taxon>
        <taxon>Primates</taxon>
        <taxon>Haplorrhini</taxon>
        <taxon>Catarrhini</taxon>
        <taxon>Hominidae</taxon>
        <taxon>Pan</taxon>
    </lineage>
</organism>
<proteinExistence type="predicted"/>
<dbReference type="EMBL" id="NBAG03000308">
    <property type="protein sequence ID" value="PNI42754.1"/>
    <property type="molecule type" value="Genomic_DNA"/>
</dbReference>
<dbReference type="AlphaFoldDB" id="A0A2J8L654"/>
<accession>A0A2J8L654</accession>
<comment type="caution">
    <text evidence="1">The sequence shown here is derived from an EMBL/GenBank/DDBJ whole genome shotgun (WGS) entry which is preliminary data.</text>
</comment>